<dbReference type="AlphaFoldDB" id="A0A3Q2YZ39"/>
<keyword evidence="5" id="KW-0966">Cell projection</keyword>
<dbReference type="Pfam" id="PF13864">
    <property type="entry name" value="Enkurin"/>
    <property type="match status" value="1"/>
</dbReference>
<comment type="subcellular location">
    <subcellularLocation>
        <location evidence="1">Cell projection</location>
        <location evidence="1">Cilium</location>
    </subcellularLocation>
    <subcellularLocation>
        <location evidence="2">Cytoplasm</location>
        <location evidence="2">Cytoskeleton</location>
    </subcellularLocation>
</comment>
<feature type="coiled-coil region" evidence="6">
    <location>
        <begin position="186"/>
        <end position="243"/>
    </location>
</feature>
<name>A0A3Q2YZ39_HIPCM</name>
<keyword evidence="4" id="KW-0206">Cytoskeleton</keyword>
<keyword evidence="10" id="KW-1185">Reference proteome</keyword>
<evidence type="ECO:0000313" key="9">
    <source>
        <dbReference type="Ensembl" id="ENSHCOP00000023539.1"/>
    </source>
</evidence>
<dbReference type="Ensembl" id="ENSHCOT00000015880.1">
    <property type="protein sequence ID" value="ENSHCOP00000023539.1"/>
    <property type="gene ID" value="ENSHCOG00000012218.1"/>
</dbReference>
<dbReference type="KEGG" id="hcq:109524714"/>
<feature type="domain" description="Enkurin" evidence="8">
    <location>
        <begin position="156"/>
        <end position="248"/>
    </location>
</feature>
<dbReference type="CTD" id="219670"/>
<feature type="compositionally biased region" description="Basic and acidic residues" evidence="7">
    <location>
        <begin position="92"/>
        <end position="102"/>
    </location>
</feature>
<keyword evidence="3" id="KW-0963">Cytoplasm</keyword>
<evidence type="ECO:0000256" key="1">
    <source>
        <dbReference type="ARBA" id="ARBA00004138"/>
    </source>
</evidence>
<dbReference type="GeneID" id="109524714"/>
<organism evidence="9 10">
    <name type="scientific">Hippocampus comes</name>
    <name type="common">Tiger tail seahorse</name>
    <dbReference type="NCBI Taxonomy" id="109280"/>
    <lineage>
        <taxon>Eukaryota</taxon>
        <taxon>Metazoa</taxon>
        <taxon>Chordata</taxon>
        <taxon>Craniata</taxon>
        <taxon>Vertebrata</taxon>
        <taxon>Euteleostomi</taxon>
        <taxon>Actinopterygii</taxon>
        <taxon>Neopterygii</taxon>
        <taxon>Teleostei</taxon>
        <taxon>Neoteleostei</taxon>
        <taxon>Acanthomorphata</taxon>
        <taxon>Syngnathiaria</taxon>
        <taxon>Syngnathiformes</taxon>
        <taxon>Syngnathoidei</taxon>
        <taxon>Syngnathidae</taxon>
        <taxon>Hippocampus</taxon>
    </lineage>
</organism>
<sequence>MAKTIFPQESIYNYLPDQVHTEKPKYKSKFRPVLILKDKTLKDAMKTMGPAKVATPSPDKYLKKHSKEPKLPQIKERCHRMCTTKKPAVPLRSEHPPMDLHSKRSLIKPTTPVPTKQLVASVDTSRGHKELLEHSGLVPKYVNKKSYGKVPEYLQHRNEEVHRSVDEYNKYLKEQMEQGAMRQLSEEERQANLESLRTTLDELHNKYNRLPVVMDTLTRKNRKDQLEAEIKQLESDVGLFERFKTIYIAK</sequence>
<evidence type="ECO:0000256" key="4">
    <source>
        <dbReference type="ARBA" id="ARBA00023212"/>
    </source>
</evidence>
<dbReference type="GO" id="GO:0005879">
    <property type="term" value="C:axonemal microtubule"/>
    <property type="evidence" value="ECO:0007669"/>
    <property type="project" value="TreeGrafter"/>
</dbReference>
<feature type="region of interest" description="Disordered" evidence="7">
    <location>
        <begin position="89"/>
        <end position="109"/>
    </location>
</feature>
<dbReference type="GeneTree" id="ENSGT00940000153866"/>
<dbReference type="PANTHER" id="PTHR21490:SF0">
    <property type="entry name" value="ENKURIN"/>
    <property type="match status" value="1"/>
</dbReference>
<dbReference type="InterPro" id="IPR052102">
    <property type="entry name" value="Enkurin_domain-protein"/>
</dbReference>
<evidence type="ECO:0000259" key="8">
    <source>
        <dbReference type="PROSITE" id="PS51665"/>
    </source>
</evidence>
<evidence type="ECO:0000256" key="5">
    <source>
        <dbReference type="ARBA" id="ARBA00023273"/>
    </source>
</evidence>
<evidence type="ECO:0000313" key="10">
    <source>
        <dbReference type="Proteomes" id="UP000264820"/>
    </source>
</evidence>
<dbReference type="OrthoDB" id="2123594at2759"/>
<dbReference type="PROSITE" id="PS51665">
    <property type="entry name" value="ENKURIN"/>
    <property type="match status" value="1"/>
</dbReference>
<dbReference type="GO" id="GO:0001669">
    <property type="term" value="C:acrosomal vesicle"/>
    <property type="evidence" value="ECO:0007669"/>
    <property type="project" value="TreeGrafter"/>
</dbReference>
<dbReference type="GO" id="GO:0005516">
    <property type="term" value="F:calmodulin binding"/>
    <property type="evidence" value="ECO:0007669"/>
    <property type="project" value="TreeGrafter"/>
</dbReference>
<reference evidence="9" key="1">
    <citation type="submission" date="2025-08" db="UniProtKB">
        <authorList>
            <consortium name="Ensembl"/>
        </authorList>
    </citation>
    <scope>IDENTIFICATION</scope>
</reference>
<keyword evidence="6" id="KW-0175">Coiled coil</keyword>
<dbReference type="Proteomes" id="UP000264820">
    <property type="component" value="Unplaced"/>
</dbReference>
<evidence type="ECO:0000256" key="3">
    <source>
        <dbReference type="ARBA" id="ARBA00022490"/>
    </source>
</evidence>
<feature type="region of interest" description="Disordered" evidence="7">
    <location>
        <begin position="48"/>
        <end position="69"/>
    </location>
</feature>
<dbReference type="PANTHER" id="PTHR21490">
    <property type="entry name" value="ENKURIN-RELATED"/>
    <property type="match status" value="1"/>
</dbReference>
<evidence type="ECO:0000256" key="2">
    <source>
        <dbReference type="ARBA" id="ARBA00004245"/>
    </source>
</evidence>
<evidence type="ECO:0000256" key="6">
    <source>
        <dbReference type="SAM" id="Coils"/>
    </source>
</evidence>
<dbReference type="STRING" id="109280.ENSHCOP00000023539"/>
<reference evidence="9" key="2">
    <citation type="submission" date="2025-09" db="UniProtKB">
        <authorList>
            <consortium name="Ensembl"/>
        </authorList>
    </citation>
    <scope>IDENTIFICATION</scope>
</reference>
<protein>
    <submittedName>
        <fullName evidence="9">Enkurin, TRPC channel interacting protein</fullName>
    </submittedName>
</protein>
<dbReference type="InterPro" id="IPR027012">
    <property type="entry name" value="Enkurin_dom"/>
</dbReference>
<accession>A0A3Q2YZ39</accession>
<dbReference type="OMA" id="DIPSRYD"/>
<dbReference type="RefSeq" id="XP_019740319.1">
    <property type="nucleotide sequence ID" value="XM_019884760.1"/>
</dbReference>
<proteinExistence type="predicted"/>
<evidence type="ECO:0000256" key="7">
    <source>
        <dbReference type="SAM" id="MobiDB-lite"/>
    </source>
</evidence>